<accession>A0A2N3IIP1</accession>
<dbReference type="EC" id="3.4.15.6" evidence="4"/>
<keyword evidence="6" id="KW-0645">Protease</keyword>
<comment type="function">
    <text evidence="2">Exopeptidase that catalyzes the hydrolytic cleavage of multi-L-arginyl-poly-L-aspartic acid (cyanophycin; a water-insoluble reserve polymer) into aspartate-arginine dipeptides.</text>
</comment>
<keyword evidence="8" id="KW-0720">Serine protease</keyword>
<dbReference type="SUPFAM" id="SSF52317">
    <property type="entry name" value="Class I glutamine amidotransferase-like"/>
    <property type="match status" value="1"/>
</dbReference>
<keyword evidence="10" id="KW-1185">Reference proteome</keyword>
<dbReference type="Pfam" id="PF03575">
    <property type="entry name" value="Peptidase_S51"/>
    <property type="match status" value="1"/>
</dbReference>
<dbReference type="GO" id="GO:0008241">
    <property type="term" value="F:peptidyl-dipeptidase activity"/>
    <property type="evidence" value="ECO:0007669"/>
    <property type="project" value="UniProtKB-EC"/>
</dbReference>
<evidence type="ECO:0000313" key="9">
    <source>
        <dbReference type="EMBL" id="PKQ70141.1"/>
    </source>
</evidence>
<evidence type="ECO:0000256" key="7">
    <source>
        <dbReference type="ARBA" id="ARBA00022801"/>
    </source>
</evidence>
<dbReference type="GO" id="GO:0008236">
    <property type="term" value="F:serine-type peptidase activity"/>
    <property type="evidence" value="ECO:0007669"/>
    <property type="project" value="UniProtKB-KW"/>
</dbReference>
<evidence type="ECO:0000256" key="2">
    <source>
        <dbReference type="ARBA" id="ARBA00002039"/>
    </source>
</evidence>
<dbReference type="AlphaFoldDB" id="A0A2N3IIP1"/>
<evidence type="ECO:0000256" key="8">
    <source>
        <dbReference type="ARBA" id="ARBA00022825"/>
    </source>
</evidence>
<dbReference type="CDD" id="cd03145">
    <property type="entry name" value="GAT1_cyanophycinase"/>
    <property type="match status" value="1"/>
</dbReference>
<dbReference type="Proteomes" id="UP000233387">
    <property type="component" value="Unassembled WGS sequence"/>
</dbReference>
<comment type="caution">
    <text evidence="9">The sequence shown here is derived from an EMBL/GenBank/DDBJ whole genome shotgun (WGS) entry which is preliminary data.</text>
</comment>
<evidence type="ECO:0000256" key="5">
    <source>
        <dbReference type="ARBA" id="ARBA00015719"/>
    </source>
</evidence>
<proteinExistence type="inferred from homology"/>
<reference evidence="9 10" key="1">
    <citation type="submission" date="2017-06" db="EMBL/GenBank/DDBJ databases">
        <title>Raineya orbicola gen. nov., sp. nov. a slightly thermophilic bacterium of the phylum Bacteroidetes and the description of Raineyaceae fam. nov.</title>
        <authorList>
            <person name="Albuquerque L."/>
            <person name="Polonia A.R.M."/>
            <person name="Barroso C."/>
            <person name="Froufe H.J.C."/>
            <person name="Lage O."/>
            <person name="Lobo-Da-Cunha A."/>
            <person name="Egas C."/>
            <person name="Da Costa M.S."/>
        </authorList>
    </citation>
    <scope>NUCLEOTIDE SEQUENCE [LARGE SCALE GENOMIC DNA]</scope>
    <source>
        <strain evidence="9 10">SPSPC-11</strain>
    </source>
</reference>
<dbReference type="GO" id="GO:0006508">
    <property type="term" value="P:proteolysis"/>
    <property type="evidence" value="ECO:0007669"/>
    <property type="project" value="UniProtKB-KW"/>
</dbReference>
<organism evidence="9 10">
    <name type="scientific">Raineya orbicola</name>
    <dbReference type="NCBI Taxonomy" id="2016530"/>
    <lineage>
        <taxon>Bacteria</taxon>
        <taxon>Pseudomonadati</taxon>
        <taxon>Bacteroidota</taxon>
        <taxon>Cytophagia</taxon>
        <taxon>Cytophagales</taxon>
        <taxon>Raineyaceae</taxon>
        <taxon>Raineya</taxon>
    </lineage>
</organism>
<evidence type="ECO:0000256" key="1">
    <source>
        <dbReference type="ARBA" id="ARBA00001092"/>
    </source>
</evidence>
<dbReference type="InterPro" id="IPR005320">
    <property type="entry name" value="Peptidase_S51"/>
</dbReference>
<protein>
    <recommendedName>
        <fullName evidence="5">Cyanophycinase</fullName>
        <ecNumber evidence="4">3.4.15.6</ecNumber>
    </recommendedName>
</protein>
<dbReference type="InterPro" id="IPR029062">
    <property type="entry name" value="Class_I_gatase-like"/>
</dbReference>
<dbReference type="PANTHER" id="PTHR36175:SF1">
    <property type="entry name" value="CYANOPHYCINASE"/>
    <property type="match status" value="1"/>
</dbReference>
<dbReference type="PANTHER" id="PTHR36175">
    <property type="entry name" value="CYANOPHYCINASE"/>
    <property type="match status" value="1"/>
</dbReference>
<evidence type="ECO:0000313" key="10">
    <source>
        <dbReference type="Proteomes" id="UP000233387"/>
    </source>
</evidence>
<comment type="similarity">
    <text evidence="3">Belongs to the peptidase S51 family.</text>
</comment>
<evidence type="ECO:0000256" key="3">
    <source>
        <dbReference type="ARBA" id="ARBA00006534"/>
    </source>
</evidence>
<evidence type="ECO:0000256" key="6">
    <source>
        <dbReference type="ARBA" id="ARBA00022670"/>
    </source>
</evidence>
<dbReference type="InterPro" id="IPR011811">
    <property type="entry name" value="Peptidase_S51_cyanophycinase"/>
</dbReference>
<evidence type="ECO:0000256" key="4">
    <source>
        <dbReference type="ARBA" id="ARBA00013115"/>
    </source>
</evidence>
<keyword evidence="7" id="KW-0378">Hydrolase</keyword>
<sequence length="286" mass="31792">MQMGTDEMESTSKLIFMKNFLLLSCLIAVFPSFAQKGKLFIIGGGKRPPELVQRMLQEATLDKGGYAVIIPFASSEPDSAVFYAKQQFSERNIKVFAILHSTLSQNALDSVKNAKLIYFTGGDQNKLMKTIRTTALYQAIWQCYEQGGMIAGTSAGAAVMSKKMITGNEKRYPAYSQTFQTIEAENIEFGEGMGFLEKTIIDQHFLVRSRHNRLLSAVIEFPEYLCVGIDEATAILVQNKNAEVVGDSQVIVFENPKKSKIKQGIKLGGKNLRVSVYVAGEKFKIR</sequence>
<name>A0A2N3IIP1_9BACT</name>
<gene>
    <name evidence="9" type="ORF">Rain11_0801</name>
</gene>
<dbReference type="NCBIfam" id="TIGR02069">
    <property type="entry name" value="cyanophycinase"/>
    <property type="match status" value="1"/>
</dbReference>
<dbReference type="Gene3D" id="3.40.50.880">
    <property type="match status" value="1"/>
</dbReference>
<comment type="catalytic activity">
    <reaction evidence="1">
        <text>[L-4-(L-arginin-2-N-yl)aspartate](n) + H2O = [L-4-(L-arginin-2-N-yl)aspartate](n-1) + L-4-(L-arginin-2-N-yl)aspartate</text>
        <dbReference type="Rhea" id="RHEA:12845"/>
        <dbReference type="Rhea" id="RHEA-COMP:13728"/>
        <dbReference type="Rhea" id="RHEA-COMP:13734"/>
        <dbReference type="ChEBI" id="CHEBI:15377"/>
        <dbReference type="ChEBI" id="CHEBI:137986"/>
        <dbReference type="ChEBI" id="CHEBI:137991"/>
        <dbReference type="EC" id="3.4.15.6"/>
    </reaction>
</comment>
<dbReference type="EMBL" id="NKXO01000010">
    <property type="protein sequence ID" value="PKQ70141.1"/>
    <property type="molecule type" value="Genomic_DNA"/>
</dbReference>